<dbReference type="HOGENOM" id="CLU_032380_0_0_5"/>
<dbReference type="GO" id="GO:0008236">
    <property type="term" value="F:serine-type peptidase activity"/>
    <property type="evidence" value="ECO:0007669"/>
    <property type="project" value="InterPro"/>
</dbReference>
<dbReference type="SUPFAM" id="SSF52096">
    <property type="entry name" value="ClpP/crotonase"/>
    <property type="match status" value="1"/>
</dbReference>
<accession>Q0AQA5</accession>
<evidence type="ECO:0000313" key="3">
    <source>
        <dbReference type="Proteomes" id="UP000001964"/>
    </source>
</evidence>
<proteinExistence type="predicted"/>
<dbReference type="eggNOG" id="COG0793">
    <property type="taxonomic scope" value="Bacteria"/>
</dbReference>
<dbReference type="InterPro" id="IPR029045">
    <property type="entry name" value="ClpP/crotonase-like_dom_sf"/>
</dbReference>
<dbReference type="RefSeq" id="WP_011643179.1">
    <property type="nucleotide sequence ID" value="NC_008347.1"/>
</dbReference>
<reference evidence="2 3" key="1">
    <citation type="submission" date="2006-08" db="EMBL/GenBank/DDBJ databases">
        <title>Complete sequence of Maricaulis maris MCS10.</title>
        <authorList>
            <consortium name="US DOE Joint Genome Institute"/>
            <person name="Copeland A."/>
            <person name="Lucas S."/>
            <person name="Lapidus A."/>
            <person name="Barry K."/>
            <person name="Detter J.C."/>
            <person name="Glavina del Rio T."/>
            <person name="Hammon N."/>
            <person name="Israni S."/>
            <person name="Dalin E."/>
            <person name="Tice H."/>
            <person name="Pitluck S."/>
            <person name="Saunders E."/>
            <person name="Brettin T."/>
            <person name="Bruce D."/>
            <person name="Han C."/>
            <person name="Tapia R."/>
            <person name="Gilna P."/>
            <person name="Schmutz J."/>
            <person name="Larimer F."/>
            <person name="Land M."/>
            <person name="Hauser L."/>
            <person name="Kyrpides N."/>
            <person name="Mikhailova N."/>
            <person name="Viollier P."/>
            <person name="Stephens C."/>
            <person name="Richardson P."/>
        </authorList>
    </citation>
    <scope>NUCLEOTIDE SEQUENCE [LARGE SCALE GENOMIC DNA]</scope>
    <source>
        <strain evidence="2 3">MCS10</strain>
    </source>
</reference>
<dbReference type="Proteomes" id="UP000001964">
    <property type="component" value="Chromosome"/>
</dbReference>
<feature type="domain" description="Tail specific protease" evidence="1">
    <location>
        <begin position="279"/>
        <end position="463"/>
    </location>
</feature>
<dbReference type="AlphaFoldDB" id="Q0AQA5"/>
<dbReference type="EMBL" id="CP000449">
    <property type="protein sequence ID" value="ABI65532.1"/>
    <property type="molecule type" value="Genomic_DNA"/>
</dbReference>
<dbReference type="OrthoDB" id="5480566at2"/>
<name>Q0AQA5_MARMM</name>
<keyword evidence="3" id="KW-1185">Reference proteome</keyword>
<sequence length="491" mass="54396" precursor="true">MFKQFTLCLAVLIAGQGDAQSPTDAEAEAPRLFSPQAIRTDFDQLYAGLREAHADLYAATPQSVMDQRHAEMRAGFDTPMSVPEIAREFQVFTALARHAHARIQTGGEAYQAFRAAGGRVLPLTLSIRSGRVFVETNASTADALQPGDEILSLNDLPNTVWMPRLLRHVSAETPRFGQTILEFQLRPLIWQEWPDLTEVVLDVRHVDGQRSRIEVEFRNSEDMAAALEGRQEPFRLDSRDARMLGGQTAYLRPFAFFNIEPGGDVWDPTDFIRFVDDSFLAFRAAGARHLIIDLRDNPGGDNSFSDPMLAWVADQPFRFSSRFTVRVSPQSTAANQARFDAMDVPSGMTATYAELYDATPAGDLIEIDLPYAQPRPADDRFEGDVYVLVNRYSFSNAVSVAALVQDYGFGEIVGEVTADMATTYGAMETFTLAETGIAVGYPKAHIVRPNGNLVSHPVTPDIRLDFPVVRGRDDVVLDQLIALIQERSGTE</sequence>
<dbReference type="InterPro" id="IPR005151">
    <property type="entry name" value="Tail-specific_protease"/>
</dbReference>
<protein>
    <submittedName>
        <fullName evidence="2">Peptidase S41</fullName>
    </submittedName>
</protein>
<dbReference type="GO" id="GO:0030288">
    <property type="term" value="C:outer membrane-bounded periplasmic space"/>
    <property type="evidence" value="ECO:0007669"/>
    <property type="project" value="TreeGrafter"/>
</dbReference>
<gene>
    <name evidence="2" type="ordered locus">Mmar10_1240</name>
</gene>
<dbReference type="Pfam" id="PF03572">
    <property type="entry name" value="Peptidase_S41"/>
    <property type="match status" value="1"/>
</dbReference>
<dbReference type="PANTHER" id="PTHR32060:SF30">
    <property type="entry name" value="CARBOXY-TERMINAL PROCESSING PROTEASE CTPA"/>
    <property type="match status" value="1"/>
</dbReference>
<dbReference type="GO" id="GO:0004175">
    <property type="term" value="F:endopeptidase activity"/>
    <property type="evidence" value="ECO:0007669"/>
    <property type="project" value="TreeGrafter"/>
</dbReference>
<dbReference type="PANTHER" id="PTHR32060">
    <property type="entry name" value="TAIL-SPECIFIC PROTEASE"/>
    <property type="match status" value="1"/>
</dbReference>
<dbReference type="GO" id="GO:0007165">
    <property type="term" value="P:signal transduction"/>
    <property type="evidence" value="ECO:0007669"/>
    <property type="project" value="TreeGrafter"/>
</dbReference>
<dbReference type="KEGG" id="mmr:Mmar10_1240"/>
<dbReference type="Gene3D" id="3.90.226.10">
    <property type="entry name" value="2-enoyl-CoA Hydratase, Chain A, domain 1"/>
    <property type="match status" value="1"/>
</dbReference>
<evidence type="ECO:0000313" key="2">
    <source>
        <dbReference type="EMBL" id="ABI65532.1"/>
    </source>
</evidence>
<dbReference type="GO" id="GO:0006508">
    <property type="term" value="P:proteolysis"/>
    <property type="evidence" value="ECO:0007669"/>
    <property type="project" value="InterPro"/>
</dbReference>
<dbReference type="STRING" id="394221.Mmar10_1240"/>
<organism evidence="2 3">
    <name type="scientific">Maricaulis maris (strain MCS10)</name>
    <name type="common">Caulobacter maris</name>
    <dbReference type="NCBI Taxonomy" id="394221"/>
    <lineage>
        <taxon>Bacteria</taxon>
        <taxon>Pseudomonadati</taxon>
        <taxon>Pseudomonadota</taxon>
        <taxon>Alphaproteobacteria</taxon>
        <taxon>Maricaulales</taxon>
        <taxon>Maricaulaceae</taxon>
        <taxon>Maricaulis</taxon>
    </lineage>
</organism>
<evidence type="ECO:0000259" key="1">
    <source>
        <dbReference type="Pfam" id="PF03572"/>
    </source>
</evidence>